<dbReference type="RefSeq" id="WP_349186136.1">
    <property type="nucleotide sequence ID" value="NZ_JBBMEN010000005.1"/>
</dbReference>
<feature type="transmembrane region" description="Helical" evidence="1">
    <location>
        <begin position="50"/>
        <end position="72"/>
    </location>
</feature>
<sequence>MNEKKEKMFRIGTMIGSILLSVIVTIVSALKFKSDGNIGEGNISLDSLQIGISLLLGCCTFMIIELISLVFYSISYTIQKRQDDEFMENITEYSKMLYDINRDFYIVSKDSHGPHDLFVTYAKKEIEKLNSILSKAANQKEFSISSDYIVNANGVFDAFSQVTGKKVLKMTFPIWKEDNAIFTSQADIHFFEVLKLKMDSKEVDGVEVILIYDDKKLLDRSDVKKLLNFFSAEEGYTCKVALLNDFKAVCESNGVSSQFVDFGIYGPKMLYITEQYLPIHKGTYYKDETRVRHYTRLFDEVWNSDVITKANPSNNTTHVELAEIIR</sequence>
<accession>A0ABV1C1R7</accession>
<evidence type="ECO:0000313" key="3">
    <source>
        <dbReference type="Proteomes" id="UP001465119"/>
    </source>
</evidence>
<keyword evidence="1" id="KW-0812">Transmembrane</keyword>
<name>A0ABV1C1R7_9FIRM</name>
<protein>
    <submittedName>
        <fullName evidence="2">Uncharacterized protein</fullName>
    </submittedName>
</protein>
<proteinExistence type="predicted"/>
<keyword evidence="1" id="KW-1133">Transmembrane helix</keyword>
<evidence type="ECO:0000313" key="2">
    <source>
        <dbReference type="EMBL" id="MEQ2385515.1"/>
    </source>
</evidence>
<gene>
    <name evidence="2" type="ORF">WMO20_06140</name>
</gene>
<comment type="caution">
    <text evidence="2">The sequence shown here is derived from an EMBL/GenBank/DDBJ whole genome shotgun (WGS) entry which is preliminary data.</text>
</comment>
<dbReference type="EMBL" id="JBBMEN010000005">
    <property type="protein sequence ID" value="MEQ2385515.1"/>
    <property type="molecule type" value="Genomic_DNA"/>
</dbReference>
<keyword evidence="1" id="KW-0472">Membrane</keyword>
<organism evidence="2 3">
    <name type="scientific">Faecalibacterium intestinale</name>
    <dbReference type="NCBI Taxonomy" id="3133155"/>
    <lineage>
        <taxon>Bacteria</taxon>
        <taxon>Bacillati</taxon>
        <taxon>Bacillota</taxon>
        <taxon>Clostridia</taxon>
        <taxon>Eubacteriales</taxon>
        <taxon>Oscillospiraceae</taxon>
        <taxon>Faecalibacterium</taxon>
    </lineage>
</organism>
<keyword evidence="3" id="KW-1185">Reference proteome</keyword>
<feature type="transmembrane region" description="Helical" evidence="1">
    <location>
        <begin position="12"/>
        <end position="30"/>
    </location>
</feature>
<reference evidence="2 3" key="1">
    <citation type="submission" date="2024-03" db="EMBL/GenBank/DDBJ databases">
        <title>Human intestinal bacterial collection.</title>
        <authorList>
            <person name="Pauvert C."/>
            <person name="Hitch T.C.A."/>
            <person name="Clavel T."/>
        </authorList>
    </citation>
    <scope>NUCLEOTIDE SEQUENCE [LARGE SCALE GENOMIC DNA]</scope>
    <source>
        <strain evidence="2 3">CLA-AA-H281</strain>
    </source>
</reference>
<evidence type="ECO:0000256" key="1">
    <source>
        <dbReference type="SAM" id="Phobius"/>
    </source>
</evidence>
<dbReference type="Proteomes" id="UP001465119">
    <property type="component" value="Unassembled WGS sequence"/>
</dbReference>